<comment type="caution">
    <text evidence="4">The sequence shown here is derived from an EMBL/GenBank/DDBJ whole genome shotgun (WGS) entry which is preliminary data.</text>
</comment>
<feature type="compositionally biased region" description="Polar residues" evidence="1">
    <location>
        <begin position="1"/>
        <end position="10"/>
    </location>
</feature>
<sequence length="133" mass="14214">MAKTSASTPVAATEKKPVRKKTEAAADLATPAKAVKAATPVKPAAKAVATDKAAQKEKVKKIKLVRDSFTMPEDEYAILSDVKKACLKAGIEVKKSELLRVGVALIRQLQIEKLREVLTGLPALKAGRPKKSK</sequence>
<organism evidence="4 5">
    <name type="scientific">Noviherbaspirillum autotrophicum</name>
    <dbReference type="NCBI Taxonomy" id="709839"/>
    <lineage>
        <taxon>Bacteria</taxon>
        <taxon>Pseudomonadati</taxon>
        <taxon>Pseudomonadota</taxon>
        <taxon>Betaproteobacteria</taxon>
        <taxon>Burkholderiales</taxon>
        <taxon>Oxalobacteraceae</taxon>
        <taxon>Noviherbaspirillum</taxon>
    </lineage>
</organism>
<proteinExistence type="predicted"/>
<evidence type="ECO:0000313" key="5">
    <source>
        <dbReference type="Proteomes" id="UP000031572"/>
    </source>
</evidence>
<evidence type="ECO:0000313" key="3">
    <source>
        <dbReference type="EMBL" id="KIF82036.1"/>
    </source>
</evidence>
<dbReference type="EMBL" id="JWJG01000028">
    <property type="protein sequence ID" value="KIF82036.1"/>
    <property type="molecule type" value="Genomic_DNA"/>
</dbReference>
<feature type="compositionally biased region" description="Basic and acidic residues" evidence="1">
    <location>
        <begin position="13"/>
        <end position="24"/>
    </location>
</feature>
<accession>A0A0C1YAP6</accession>
<keyword evidence="5" id="KW-1185">Reference proteome</keyword>
<reference evidence="4 5" key="1">
    <citation type="submission" date="2014-12" db="EMBL/GenBank/DDBJ databases">
        <title>Denitrispirillum autotrophicum gen. nov., sp. nov., Denitrifying, Facultatively Autotrophic Bacteria Isolated from Rice Paddy Soil.</title>
        <authorList>
            <person name="Ishii S."/>
            <person name="Ashida N."/>
            <person name="Ohno H."/>
            <person name="Otsuka S."/>
            <person name="Yokota A."/>
            <person name="Senoo K."/>
        </authorList>
    </citation>
    <scope>NUCLEOTIDE SEQUENCE [LARGE SCALE GENOMIC DNA]</scope>
    <source>
        <strain evidence="4 5">TSA66</strain>
    </source>
</reference>
<dbReference type="Proteomes" id="UP000031572">
    <property type="component" value="Unassembled WGS sequence"/>
</dbReference>
<evidence type="ECO:0000313" key="4">
    <source>
        <dbReference type="EMBL" id="KIF84078.1"/>
    </source>
</evidence>
<dbReference type="EMBL" id="JWJG01000028">
    <property type="protein sequence ID" value="KIF81675.1"/>
    <property type="molecule type" value="Genomic_DNA"/>
</dbReference>
<evidence type="ECO:0000313" key="2">
    <source>
        <dbReference type="EMBL" id="KIF81675.1"/>
    </source>
</evidence>
<evidence type="ECO:0000256" key="1">
    <source>
        <dbReference type="SAM" id="MobiDB-lite"/>
    </source>
</evidence>
<protein>
    <submittedName>
        <fullName evidence="4">Uncharacterized protein</fullName>
    </submittedName>
</protein>
<dbReference type="RefSeq" id="WP_040038547.1">
    <property type="nucleotide sequence ID" value="NZ_JWJG01000007.1"/>
</dbReference>
<dbReference type="STRING" id="709839.TSA66_00515"/>
<dbReference type="EMBL" id="JWJG01000007">
    <property type="protein sequence ID" value="KIF84078.1"/>
    <property type="molecule type" value="Genomic_DNA"/>
</dbReference>
<gene>
    <name evidence="4" type="ORF">TSA66_00515</name>
    <name evidence="2" type="ORF">TSA66_14180</name>
    <name evidence="3" type="ORF">TSA66_16515</name>
</gene>
<feature type="region of interest" description="Disordered" evidence="1">
    <location>
        <begin position="1"/>
        <end position="25"/>
    </location>
</feature>
<dbReference type="AlphaFoldDB" id="A0A0C1YAP6"/>
<name>A0A0C1YAP6_9BURK</name>